<dbReference type="GO" id="GO:0008478">
    <property type="term" value="F:pyridoxal kinase activity"/>
    <property type="evidence" value="ECO:0007669"/>
    <property type="project" value="UniProtKB-EC"/>
</dbReference>
<dbReference type="GO" id="GO:0005524">
    <property type="term" value="F:ATP binding"/>
    <property type="evidence" value="ECO:0007669"/>
    <property type="project" value="UniProtKB-KW"/>
</dbReference>
<evidence type="ECO:0000256" key="1">
    <source>
        <dbReference type="ARBA" id="ARBA00012104"/>
    </source>
</evidence>
<evidence type="ECO:0000259" key="6">
    <source>
        <dbReference type="Pfam" id="PF08543"/>
    </source>
</evidence>
<keyword evidence="3" id="KW-0547">Nucleotide-binding</keyword>
<name>A0A7W6S148_9PROT</name>
<dbReference type="PANTHER" id="PTHR10534:SF2">
    <property type="entry name" value="PYRIDOXAL KINASE"/>
    <property type="match status" value="1"/>
</dbReference>
<dbReference type="SUPFAM" id="SSF53613">
    <property type="entry name" value="Ribokinase-like"/>
    <property type="match status" value="1"/>
</dbReference>
<proteinExistence type="predicted"/>
<evidence type="ECO:0000256" key="5">
    <source>
        <dbReference type="ARBA" id="ARBA00022840"/>
    </source>
</evidence>
<dbReference type="InterPro" id="IPR029056">
    <property type="entry name" value="Ribokinase-like"/>
</dbReference>
<evidence type="ECO:0000256" key="2">
    <source>
        <dbReference type="ARBA" id="ARBA00022679"/>
    </source>
</evidence>
<evidence type="ECO:0000313" key="8">
    <source>
        <dbReference type="Proteomes" id="UP000555728"/>
    </source>
</evidence>
<organism evidence="7 8">
    <name type="scientific">Roseospira goensis</name>
    <dbReference type="NCBI Taxonomy" id="391922"/>
    <lineage>
        <taxon>Bacteria</taxon>
        <taxon>Pseudomonadati</taxon>
        <taxon>Pseudomonadota</taxon>
        <taxon>Alphaproteobacteria</taxon>
        <taxon>Rhodospirillales</taxon>
        <taxon>Rhodospirillaceae</taxon>
        <taxon>Roseospira</taxon>
    </lineage>
</organism>
<feature type="domain" description="Pyridoxamine kinase/Phosphomethylpyrimidine kinase" evidence="6">
    <location>
        <begin position="76"/>
        <end position="256"/>
    </location>
</feature>
<dbReference type="PANTHER" id="PTHR10534">
    <property type="entry name" value="PYRIDOXAL KINASE"/>
    <property type="match status" value="1"/>
</dbReference>
<dbReference type="Proteomes" id="UP000555728">
    <property type="component" value="Unassembled WGS sequence"/>
</dbReference>
<dbReference type="Pfam" id="PF08543">
    <property type="entry name" value="Phos_pyr_kin"/>
    <property type="match status" value="1"/>
</dbReference>
<dbReference type="GO" id="GO:0009443">
    <property type="term" value="P:pyridoxal 5'-phosphate salvage"/>
    <property type="evidence" value="ECO:0007669"/>
    <property type="project" value="InterPro"/>
</dbReference>
<dbReference type="GO" id="GO:0005829">
    <property type="term" value="C:cytosol"/>
    <property type="evidence" value="ECO:0007669"/>
    <property type="project" value="TreeGrafter"/>
</dbReference>
<evidence type="ECO:0000313" key="7">
    <source>
        <dbReference type="EMBL" id="MBB4286939.1"/>
    </source>
</evidence>
<dbReference type="InterPro" id="IPR013749">
    <property type="entry name" value="PM/HMP-P_kinase-1"/>
</dbReference>
<keyword evidence="4 7" id="KW-0418">Kinase</keyword>
<dbReference type="RefSeq" id="WP_184436214.1">
    <property type="nucleotide sequence ID" value="NZ_JACIGI010000024.1"/>
</dbReference>
<dbReference type="CDD" id="cd01173">
    <property type="entry name" value="pyridoxal_pyridoxamine_kinase"/>
    <property type="match status" value="1"/>
</dbReference>
<keyword evidence="5" id="KW-0067">ATP-binding</keyword>
<comment type="caution">
    <text evidence="7">The sequence shown here is derived from an EMBL/GenBank/DDBJ whole genome shotgun (WGS) entry which is preliminary data.</text>
</comment>
<keyword evidence="8" id="KW-1185">Reference proteome</keyword>
<sequence>MPILSIQSHVCAGHVGNAAAVPAWHAVGRAVWPVHTVLFSNHPGYGRMRGRAVDPDAVADCLHGLAAHVDWPHRVAVLSGYLGAPGTARAVADAVDQARADRPDLPYLCDPVMGDTGPGIAGDVGPGLYVDPAIPPAMAELLIPRATIAKPNQFELGLLTGHRCDSLADVIAAAEALRARGPRIVVVTSVEVPDGPEADGARCLVTDGTGVWLVATPRLRFRRAPNGAGDVLAALFLHHWLEDRRPQVALSAAVSGLFAVLEDTRRAGGPELALLTARHRLAAPERIWPPIRL</sequence>
<dbReference type="EC" id="2.7.1.35" evidence="1"/>
<dbReference type="NCBIfam" id="TIGR00687">
    <property type="entry name" value="pyridox_kin"/>
    <property type="match status" value="1"/>
</dbReference>
<dbReference type="AlphaFoldDB" id="A0A7W6S148"/>
<keyword evidence="2 7" id="KW-0808">Transferase</keyword>
<protein>
    <recommendedName>
        <fullName evidence="1">pyridoxal kinase</fullName>
        <ecNumber evidence="1">2.7.1.35</ecNumber>
    </recommendedName>
</protein>
<dbReference type="InterPro" id="IPR004625">
    <property type="entry name" value="PyrdxlKinase"/>
</dbReference>
<reference evidence="7 8" key="1">
    <citation type="submission" date="2020-08" db="EMBL/GenBank/DDBJ databases">
        <title>Genome sequencing of Purple Non-Sulfur Bacteria from various extreme environments.</title>
        <authorList>
            <person name="Mayer M."/>
        </authorList>
    </citation>
    <scope>NUCLEOTIDE SEQUENCE [LARGE SCALE GENOMIC DNA]</scope>
    <source>
        <strain evidence="7 8">JA135</strain>
    </source>
</reference>
<evidence type="ECO:0000256" key="4">
    <source>
        <dbReference type="ARBA" id="ARBA00022777"/>
    </source>
</evidence>
<accession>A0A7W6S148</accession>
<dbReference type="Gene3D" id="3.40.1190.20">
    <property type="match status" value="1"/>
</dbReference>
<gene>
    <name evidence="7" type="ORF">GGD88_002682</name>
</gene>
<dbReference type="EMBL" id="JACIGI010000024">
    <property type="protein sequence ID" value="MBB4286939.1"/>
    <property type="molecule type" value="Genomic_DNA"/>
</dbReference>
<evidence type="ECO:0000256" key="3">
    <source>
        <dbReference type="ARBA" id="ARBA00022741"/>
    </source>
</evidence>